<evidence type="ECO:0000313" key="3">
    <source>
        <dbReference type="EMBL" id="TXL69783.1"/>
    </source>
</evidence>
<feature type="domain" description="MOFRL-associated" evidence="2">
    <location>
        <begin position="31"/>
        <end position="253"/>
    </location>
</feature>
<sequence>MTAGSRYRIAIPSIASILIASMDRNTAFRLLRDLFDAAVGAASPGQCLAPHLATLTPPKGRTLVVGAGKAAAAMAKTVEAMWHGPLEGLVVTRERHGLPLDRIECVEARHPVPDERGRAAAGRILDMVKGLGADDLAICLISGGGSALLTWPAEGITMEDKQALTRDLLRKSVPIGGINTVRKHISAIKGGRLALAAQPARVATYLISDVPGDDPSVIASGPTVPDASTFADAQAVLRKHGIEPPAAIRRHLEDGAAGRIEETPKPGDARLAGGITVMTVTPIEALEAAAALAGERGFAPIILGDRLEGLSRTLAAEHAALIRRHLADGKRLAIISGGETTVEVKGNGRGGRNVEYLLALALDLGGQPGVWSLAADTDGVDGIEEIAGAMIGPDTLDRARAGGIDAGARLEDNDGHGFFEALGDAIVTGPTRTNVNDFRVSLIVPPGQQPSSTRT</sequence>
<accession>A0A5C8P8S8</accession>
<evidence type="ECO:0000313" key="4">
    <source>
        <dbReference type="Proteomes" id="UP000321638"/>
    </source>
</evidence>
<gene>
    <name evidence="3" type="ORF">FHP25_37530</name>
</gene>
<dbReference type="Gene3D" id="3.40.50.10180">
    <property type="entry name" value="Glycerate kinase, MOFRL-like N-terminal domain"/>
    <property type="match status" value="1"/>
</dbReference>
<evidence type="ECO:0000259" key="2">
    <source>
        <dbReference type="Pfam" id="PF13660"/>
    </source>
</evidence>
<keyword evidence="3" id="KW-0418">Kinase</keyword>
<dbReference type="OrthoDB" id="9766552at2"/>
<keyword evidence="3" id="KW-0808">Transferase</keyword>
<dbReference type="PANTHER" id="PTHR12227">
    <property type="entry name" value="GLYCERATE KINASE"/>
    <property type="match status" value="1"/>
</dbReference>
<comment type="caution">
    <text evidence="3">The sequence shown here is derived from an EMBL/GenBank/DDBJ whole genome shotgun (WGS) entry which is preliminary data.</text>
</comment>
<dbReference type="Gene3D" id="3.40.1480.10">
    <property type="entry name" value="MOFRL domain"/>
    <property type="match status" value="1"/>
</dbReference>
<proteinExistence type="predicted"/>
<dbReference type="InterPro" id="IPR025286">
    <property type="entry name" value="MOFRL_assoc_dom"/>
</dbReference>
<protein>
    <submittedName>
        <fullName evidence="3">Glycerate kinase</fullName>
    </submittedName>
</protein>
<dbReference type="Pfam" id="PF05161">
    <property type="entry name" value="MOFRL"/>
    <property type="match status" value="1"/>
</dbReference>
<dbReference type="InterPro" id="IPR037035">
    <property type="entry name" value="GK-like_C_sf"/>
</dbReference>
<dbReference type="PANTHER" id="PTHR12227:SF0">
    <property type="entry name" value="GLYCERATE KINASE"/>
    <property type="match status" value="1"/>
</dbReference>
<dbReference type="GO" id="GO:0005737">
    <property type="term" value="C:cytoplasm"/>
    <property type="evidence" value="ECO:0007669"/>
    <property type="project" value="TreeGrafter"/>
</dbReference>
<feature type="domain" description="MOFRL" evidence="1">
    <location>
        <begin position="333"/>
        <end position="437"/>
    </location>
</feature>
<dbReference type="InterPro" id="IPR007835">
    <property type="entry name" value="MOFRL"/>
</dbReference>
<keyword evidence="4" id="KW-1185">Reference proteome</keyword>
<name>A0A5C8P8S8_9HYPH</name>
<evidence type="ECO:0000259" key="1">
    <source>
        <dbReference type="Pfam" id="PF05161"/>
    </source>
</evidence>
<dbReference type="SUPFAM" id="SSF82544">
    <property type="entry name" value="GckA/TtuD-like"/>
    <property type="match status" value="1"/>
</dbReference>
<dbReference type="InterPro" id="IPR039760">
    <property type="entry name" value="MOFRL_protein"/>
</dbReference>
<dbReference type="Pfam" id="PF13660">
    <property type="entry name" value="DUF4147"/>
    <property type="match status" value="1"/>
</dbReference>
<dbReference type="Proteomes" id="UP000321638">
    <property type="component" value="Unassembled WGS sequence"/>
</dbReference>
<dbReference type="InterPro" id="IPR038614">
    <property type="entry name" value="GK_N_sf"/>
</dbReference>
<dbReference type="GO" id="GO:0008887">
    <property type="term" value="F:glycerate kinase activity"/>
    <property type="evidence" value="ECO:0007669"/>
    <property type="project" value="InterPro"/>
</dbReference>
<organism evidence="3 4">
    <name type="scientific">Vineibacter terrae</name>
    <dbReference type="NCBI Taxonomy" id="2586908"/>
    <lineage>
        <taxon>Bacteria</taxon>
        <taxon>Pseudomonadati</taxon>
        <taxon>Pseudomonadota</taxon>
        <taxon>Alphaproteobacteria</taxon>
        <taxon>Hyphomicrobiales</taxon>
        <taxon>Vineibacter</taxon>
    </lineage>
</organism>
<dbReference type="AlphaFoldDB" id="A0A5C8P8S8"/>
<reference evidence="3 4" key="1">
    <citation type="submission" date="2019-06" db="EMBL/GenBank/DDBJ databases">
        <title>New taxonomy in bacterial strain CC-CFT640, isolated from vineyard.</title>
        <authorList>
            <person name="Lin S.-Y."/>
            <person name="Tsai C.-F."/>
            <person name="Young C.-C."/>
        </authorList>
    </citation>
    <scope>NUCLEOTIDE SEQUENCE [LARGE SCALE GENOMIC DNA]</scope>
    <source>
        <strain evidence="3 4">CC-CFT640</strain>
    </source>
</reference>
<dbReference type="EMBL" id="VDUZ01000072">
    <property type="protein sequence ID" value="TXL69783.1"/>
    <property type="molecule type" value="Genomic_DNA"/>
</dbReference>